<dbReference type="RefSeq" id="YP_009329361.1">
    <property type="nucleotide sequence ID" value="NC_032108.1"/>
</dbReference>
<organism evidence="1 2">
    <name type="scientific">Cedratvirus A11</name>
    <dbReference type="NCBI Taxonomy" id="1903266"/>
    <lineage>
        <taxon>Viruses</taxon>
        <taxon>Pithoviruses</taxon>
        <taxon>Orthocedratvirinae</taxon>
        <taxon>Alphacedratvirus</taxon>
        <taxon>Alphacedratvirus aljazairmassiliense</taxon>
    </lineage>
</organism>
<dbReference type="Proteomes" id="UP000201465">
    <property type="component" value="Segment"/>
</dbReference>
<accession>A0A1M7XUX8</accession>
<protein>
    <submittedName>
        <fullName evidence="1">Uncharacterized protein</fullName>
    </submittedName>
</protein>
<evidence type="ECO:0000313" key="2">
    <source>
        <dbReference type="Proteomes" id="UP000201465"/>
    </source>
</evidence>
<dbReference type="EMBL" id="LT671577">
    <property type="protein sequence ID" value="SHO33489.1"/>
    <property type="molecule type" value="Genomic_DNA"/>
</dbReference>
<reference evidence="1 2" key="1">
    <citation type="submission" date="2016-11" db="EMBL/GenBank/DDBJ databases">
        <authorList>
            <consortium name="Urmite Genomes"/>
        </authorList>
    </citation>
    <scope>NUCLEOTIDE SEQUENCE [LARGE SCALE GENOMIC DNA]</scope>
    <source>
        <strain evidence="1 2">A11</strain>
    </source>
</reference>
<proteinExistence type="predicted"/>
<dbReference type="GeneID" id="30523398"/>
<evidence type="ECO:0000313" key="1">
    <source>
        <dbReference type="EMBL" id="SHO33489.1"/>
    </source>
</evidence>
<gene>
    <name evidence="1" type="ORF">BQ3484_421</name>
</gene>
<dbReference type="KEGG" id="vg:30523398"/>
<sequence>MDPVQRFLQEDMYMSIHLKDIPDLKIFVTGEWSKKHMLEIYSLYKENRREIERIERDNPEDEDALDYYRAKTYKLRIHSRRRLLECEEHNPFGSVTTSSYVDYTPEELENVVRKVFAYEIKHEMEDF</sequence>
<keyword evidence="2" id="KW-1185">Reference proteome</keyword>
<name>A0A1M7XUX8_9VIRU</name>